<proteinExistence type="inferred from homology"/>
<organism evidence="20 21">
    <name type="scientific">Gymnopilus junonius</name>
    <name type="common">Spectacular rustgill mushroom</name>
    <name type="synonym">Gymnopilus spectabilis subsp. junonius</name>
    <dbReference type="NCBI Taxonomy" id="109634"/>
    <lineage>
        <taxon>Eukaryota</taxon>
        <taxon>Fungi</taxon>
        <taxon>Dikarya</taxon>
        <taxon>Basidiomycota</taxon>
        <taxon>Agaricomycotina</taxon>
        <taxon>Agaricomycetes</taxon>
        <taxon>Agaricomycetidae</taxon>
        <taxon>Agaricales</taxon>
        <taxon>Agaricineae</taxon>
        <taxon>Hymenogastraceae</taxon>
        <taxon>Gymnopilus</taxon>
    </lineage>
</organism>
<keyword evidence="9" id="KW-0833">Ubl conjugation pathway</keyword>
<evidence type="ECO:0000256" key="17">
    <source>
        <dbReference type="ARBA" id="ARBA00034523"/>
    </source>
</evidence>
<keyword evidence="21" id="KW-1185">Reference proteome</keyword>
<feature type="domain" description="Pex N-terminal" evidence="19">
    <location>
        <begin position="44"/>
        <end position="251"/>
    </location>
</feature>
<dbReference type="Gene3D" id="3.30.40.10">
    <property type="entry name" value="Zinc/RING finger domain, C3HC4 (zinc finger)"/>
    <property type="match status" value="1"/>
</dbReference>
<keyword evidence="4" id="KW-0813">Transport</keyword>
<name>A0A9P5TTW9_GYMJU</name>
<comment type="subcellular location">
    <subcellularLocation>
        <location evidence="1">Peroxisome membrane</location>
        <topology evidence="1">Multi-pass membrane protein</topology>
    </subcellularLocation>
</comment>
<dbReference type="InterPro" id="IPR025654">
    <property type="entry name" value="PEX2/10"/>
</dbReference>
<evidence type="ECO:0000313" key="21">
    <source>
        <dbReference type="Proteomes" id="UP000724874"/>
    </source>
</evidence>
<dbReference type="GO" id="GO:0005778">
    <property type="term" value="C:peroxisomal membrane"/>
    <property type="evidence" value="ECO:0007669"/>
    <property type="project" value="UniProtKB-SubCell"/>
</dbReference>
<keyword evidence="11" id="KW-0653">Protein transport</keyword>
<dbReference type="GO" id="GO:0061630">
    <property type="term" value="F:ubiquitin protein ligase activity"/>
    <property type="evidence" value="ECO:0007669"/>
    <property type="project" value="UniProtKB-EC"/>
</dbReference>
<evidence type="ECO:0000256" key="13">
    <source>
        <dbReference type="ARBA" id="ARBA00023136"/>
    </source>
</evidence>
<evidence type="ECO:0000256" key="18">
    <source>
        <dbReference type="SAM" id="Phobius"/>
    </source>
</evidence>
<keyword evidence="5" id="KW-0808">Transferase</keyword>
<dbReference type="SUPFAM" id="SSF57850">
    <property type="entry name" value="RING/U-box"/>
    <property type="match status" value="1"/>
</dbReference>
<dbReference type="InterPro" id="IPR017907">
    <property type="entry name" value="Znf_RING_CS"/>
</dbReference>
<comment type="pathway">
    <text evidence="2">Protein modification; protein ubiquitination.</text>
</comment>
<keyword evidence="14" id="KW-0576">Peroxisome</keyword>
<protein>
    <recommendedName>
        <fullName evidence="17">RING-type E3 ubiquitin transferase (cysteine targeting)</fullName>
        <ecNumber evidence="17">2.3.2.36</ecNumber>
    </recommendedName>
    <alternativeName>
        <fullName evidence="15">Peroxin-2</fullName>
    </alternativeName>
</protein>
<evidence type="ECO:0000256" key="12">
    <source>
        <dbReference type="ARBA" id="ARBA00022989"/>
    </source>
</evidence>
<evidence type="ECO:0000256" key="11">
    <source>
        <dbReference type="ARBA" id="ARBA00022927"/>
    </source>
</evidence>
<evidence type="ECO:0000256" key="6">
    <source>
        <dbReference type="ARBA" id="ARBA00022692"/>
    </source>
</evidence>
<dbReference type="InterPro" id="IPR006845">
    <property type="entry name" value="Pex_N"/>
</dbReference>
<evidence type="ECO:0000313" key="20">
    <source>
        <dbReference type="EMBL" id="KAF8914039.1"/>
    </source>
</evidence>
<comment type="similarity">
    <text evidence="3">Belongs to the pex2/pex10/pex12 family.</text>
</comment>
<dbReference type="PANTHER" id="PTHR48178">
    <property type="entry name" value="PEROXISOME BIOGENESIS FACTOR 2"/>
    <property type="match status" value="1"/>
</dbReference>
<evidence type="ECO:0000256" key="1">
    <source>
        <dbReference type="ARBA" id="ARBA00004585"/>
    </source>
</evidence>
<keyword evidence="12 18" id="KW-1133">Transmembrane helix</keyword>
<dbReference type="PANTHER" id="PTHR48178:SF1">
    <property type="entry name" value="PEROXISOME BIOGENESIS FACTOR 2"/>
    <property type="match status" value="1"/>
</dbReference>
<evidence type="ECO:0000259" key="19">
    <source>
        <dbReference type="Pfam" id="PF04757"/>
    </source>
</evidence>
<accession>A0A9P5TTW9</accession>
<keyword evidence="13 18" id="KW-0472">Membrane</keyword>
<keyword evidence="7" id="KW-0479">Metal-binding</keyword>
<dbReference type="GO" id="GO:0016562">
    <property type="term" value="P:protein import into peroxisome matrix, receptor recycling"/>
    <property type="evidence" value="ECO:0007669"/>
    <property type="project" value="UniProtKB-ARBA"/>
</dbReference>
<evidence type="ECO:0000256" key="9">
    <source>
        <dbReference type="ARBA" id="ARBA00022786"/>
    </source>
</evidence>
<comment type="caution">
    <text evidence="20">The sequence shown here is derived from an EMBL/GenBank/DDBJ whole genome shotgun (WGS) entry which is preliminary data.</text>
</comment>
<keyword evidence="6 18" id="KW-0812">Transmembrane</keyword>
<keyword evidence="10" id="KW-0862">Zinc</keyword>
<dbReference type="Pfam" id="PF04757">
    <property type="entry name" value="Pex2_Pex12"/>
    <property type="match status" value="1"/>
</dbReference>
<evidence type="ECO:0000256" key="8">
    <source>
        <dbReference type="ARBA" id="ARBA00022771"/>
    </source>
</evidence>
<evidence type="ECO:0000256" key="7">
    <source>
        <dbReference type="ARBA" id="ARBA00022723"/>
    </source>
</evidence>
<dbReference type="EC" id="2.3.2.36" evidence="17"/>
<feature type="transmembrane region" description="Helical" evidence="18">
    <location>
        <begin position="221"/>
        <end position="239"/>
    </location>
</feature>
<comment type="catalytic activity">
    <reaction evidence="16">
        <text>[E2 ubiquitin-conjugating enzyme]-S-ubiquitinyl-L-cysteine + [acceptor protein]-L-cysteine = [E2 ubiquitin-conjugating enzyme]-L-cysteine + [acceptor protein]-S-ubiquitinyl-L-cysteine.</text>
        <dbReference type="EC" id="2.3.2.36"/>
    </reaction>
</comment>
<dbReference type="InterPro" id="IPR013083">
    <property type="entry name" value="Znf_RING/FYVE/PHD"/>
</dbReference>
<evidence type="ECO:0000256" key="3">
    <source>
        <dbReference type="ARBA" id="ARBA00008704"/>
    </source>
</evidence>
<evidence type="ECO:0000256" key="15">
    <source>
        <dbReference type="ARBA" id="ARBA00032511"/>
    </source>
</evidence>
<evidence type="ECO:0000256" key="14">
    <source>
        <dbReference type="ARBA" id="ARBA00023140"/>
    </source>
</evidence>
<evidence type="ECO:0000256" key="5">
    <source>
        <dbReference type="ARBA" id="ARBA00022679"/>
    </source>
</evidence>
<dbReference type="Proteomes" id="UP000724874">
    <property type="component" value="Unassembled WGS sequence"/>
</dbReference>
<evidence type="ECO:0000256" key="16">
    <source>
        <dbReference type="ARBA" id="ARBA00034438"/>
    </source>
</evidence>
<evidence type="ECO:0000256" key="4">
    <source>
        <dbReference type="ARBA" id="ARBA00022448"/>
    </source>
</evidence>
<sequence>MATLEDAWNRAQSKLPQIRAALRSTATANPRIVRVGQLDSELLDQELANLLQDPINKALSLISPSFRSRFEPELDLLIKLSLYKLSIWNTGATYGAKLQDLRYVVPDTSSTRLAPSNLPRNTLLLHATLSLVLPYFHNRFRIHALSHAWPDVPSSDSRRKTWETLVSAESVYALAGLLNFIAFLWGGRYRTLTDRLLRMSLVPARRLVKHDVSYEFMNRQMVWHAFTEFLLFLLPLISARTLRRKLLSIVSSIPTALQPFRNALNLPKKAEKTRGTSTKRGKYWLLPQDQCAICVENSQFNLTVSEPSNLFRLPPALITSSSSDEPVATTSDAEPPACPIYNPYQTSCGHIYCYHCVAEQILRTADEVDEVGWECIRCGQERSDYEFSSDLDISTDLSGSMEASVIRFSE</sequence>
<feature type="transmembrane region" description="Helical" evidence="18">
    <location>
        <begin position="165"/>
        <end position="186"/>
    </location>
</feature>
<reference evidence="20" key="1">
    <citation type="submission" date="2020-11" db="EMBL/GenBank/DDBJ databases">
        <authorList>
            <consortium name="DOE Joint Genome Institute"/>
            <person name="Ahrendt S."/>
            <person name="Riley R."/>
            <person name="Andreopoulos W."/>
            <person name="LaButti K."/>
            <person name="Pangilinan J."/>
            <person name="Ruiz-duenas F.J."/>
            <person name="Barrasa J.M."/>
            <person name="Sanchez-Garcia M."/>
            <person name="Camarero S."/>
            <person name="Miyauchi S."/>
            <person name="Serrano A."/>
            <person name="Linde D."/>
            <person name="Babiker R."/>
            <person name="Drula E."/>
            <person name="Ayuso-Fernandez I."/>
            <person name="Pacheco R."/>
            <person name="Padilla G."/>
            <person name="Ferreira P."/>
            <person name="Barriuso J."/>
            <person name="Kellner H."/>
            <person name="Castanera R."/>
            <person name="Alfaro M."/>
            <person name="Ramirez L."/>
            <person name="Pisabarro A.G."/>
            <person name="Kuo A."/>
            <person name="Tritt A."/>
            <person name="Lipzen A."/>
            <person name="He G."/>
            <person name="Yan M."/>
            <person name="Ng V."/>
            <person name="Cullen D."/>
            <person name="Martin F."/>
            <person name="Rosso M.-N."/>
            <person name="Henrissat B."/>
            <person name="Hibbett D."/>
            <person name="Martinez A.T."/>
            <person name="Grigoriev I.V."/>
        </authorList>
    </citation>
    <scope>NUCLEOTIDE SEQUENCE</scope>
    <source>
        <strain evidence="20">AH 44721</strain>
    </source>
</reference>
<evidence type="ECO:0000256" key="10">
    <source>
        <dbReference type="ARBA" id="ARBA00022833"/>
    </source>
</evidence>
<gene>
    <name evidence="20" type="ORF">CPB84DRAFT_1956818</name>
</gene>
<dbReference type="OrthoDB" id="1701437at2759"/>
<dbReference type="EMBL" id="JADNYJ010000001">
    <property type="protein sequence ID" value="KAF8914039.1"/>
    <property type="molecule type" value="Genomic_DNA"/>
</dbReference>
<keyword evidence="8" id="KW-0863">Zinc-finger</keyword>
<dbReference type="PROSITE" id="PS00518">
    <property type="entry name" value="ZF_RING_1"/>
    <property type="match status" value="1"/>
</dbReference>
<dbReference type="GO" id="GO:0008270">
    <property type="term" value="F:zinc ion binding"/>
    <property type="evidence" value="ECO:0007669"/>
    <property type="project" value="UniProtKB-KW"/>
</dbReference>
<dbReference type="AlphaFoldDB" id="A0A9P5TTW9"/>
<evidence type="ECO:0000256" key="2">
    <source>
        <dbReference type="ARBA" id="ARBA00004906"/>
    </source>
</evidence>
<dbReference type="GO" id="GO:0016567">
    <property type="term" value="P:protein ubiquitination"/>
    <property type="evidence" value="ECO:0007669"/>
    <property type="project" value="UniProtKB-ARBA"/>
</dbReference>